<dbReference type="GO" id="GO:0009003">
    <property type="term" value="F:signal peptidase activity"/>
    <property type="evidence" value="ECO:0007669"/>
    <property type="project" value="UniProtKB-EC"/>
</dbReference>
<keyword evidence="4" id="KW-0645">Protease</keyword>
<reference evidence="6" key="1">
    <citation type="submission" date="2020-12" db="EMBL/GenBank/DDBJ databases">
        <title>M. sibirica DSM 26468T genome.</title>
        <authorList>
            <person name="Thieme N."/>
            <person name="Rettenmaier R."/>
            <person name="Zverlov V."/>
            <person name="Liebl W."/>
        </authorList>
    </citation>
    <scope>NUCLEOTIDE SEQUENCE</scope>
    <source>
        <strain evidence="6">DSM 26468</strain>
    </source>
</reference>
<dbReference type="GO" id="GO:0006465">
    <property type="term" value="P:signal peptide processing"/>
    <property type="evidence" value="ECO:0007669"/>
    <property type="project" value="InterPro"/>
</dbReference>
<dbReference type="GO" id="GO:0004252">
    <property type="term" value="F:serine-type endopeptidase activity"/>
    <property type="evidence" value="ECO:0007669"/>
    <property type="project" value="InterPro"/>
</dbReference>
<comment type="caution">
    <text evidence="6">The sequence shown here is derived from an EMBL/GenBank/DDBJ whole genome shotgun (WGS) entry which is preliminary data.</text>
</comment>
<feature type="domain" description="Peptidase S26" evidence="5">
    <location>
        <begin position="10"/>
        <end position="165"/>
    </location>
</feature>
<dbReference type="RefSeq" id="WP_197660886.1">
    <property type="nucleotide sequence ID" value="NZ_JAEAGR010000005.1"/>
</dbReference>
<feature type="active site" evidence="3">
    <location>
        <position position="85"/>
    </location>
</feature>
<feature type="active site" evidence="3">
    <location>
        <position position="40"/>
    </location>
</feature>
<evidence type="ECO:0000259" key="5">
    <source>
        <dbReference type="Pfam" id="PF10502"/>
    </source>
</evidence>
<keyword evidence="7" id="KW-1185">Reference proteome</keyword>
<evidence type="ECO:0000313" key="6">
    <source>
        <dbReference type="EMBL" id="MBH1940669.1"/>
    </source>
</evidence>
<dbReference type="Proteomes" id="UP000623269">
    <property type="component" value="Unassembled WGS sequence"/>
</dbReference>
<keyword evidence="4" id="KW-0472">Membrane</keyword>
<feature type="transmembrane region" description="Helical" evidence="4">
    <location>
        <begin position="12"/>
        <end position="32"/>
    </location>
</feature>
<keyword evidence="4 6" id="KW-0378">Hydrolase</keyword>
<proteinExistence type="inferred from homology"/>
<gene>
    <name evidence="6" type="primary">lepB</name>
    <name evidence="6" type="ORF">I5677_07185</name>
</gene>
<dbReference type="PANTHER" id="PTHR43390">
    <property type="entry name" value="SIGNAL PEPTIDASE I"/>
    <property type="match status" value="1"/>
</dbReference>
<dbReference type="Gene3D" id="2.10.109.10">
    <property type="entry name" value="Umud Fragment, subunit A"/>
    <property type="match status" value="1"/>
</dbReference>
<dbReference type="InterPro" id="IPR000223">
    <property type="entry name" value="Pept_S26A_signal_pept_1"/>
</dbReference>
<dbReference type="NCBIfam" id="TIGR02227">
    <property type="entry name" value="sigpep_I_bact"/>
    <property type="match status" value="1"/>
</dbReference>
<name>A0A8J7HDE5_9FIRM</name>
<accession>A0A8J7HDE5</accession>
<evidence type="ECO:0000256" key="3">
    <source>
        <dbReference type="PIRSR" id="PIRSR600223-1"/>
    </source>
</evidence>
<dbReference type="SUPFAM" id="SSF51306">
    <property type="entry name" value="LexA/Signal peptidase"/>
    <property type="match status" value="1"/>
</dbReference>
<dbReference type="EC" id="3.4.21.89" evidence="4"/>
<dbReference type="Pfam" id="PF10502">
    <property type="entry name" value="Peptidase_S26"/>
    <property type="match status" value="1"/>
</dbReference>
<evidence type="ECO:0000256" key="2">
    <source>
        <dbReference type="ARBA" id="ARBA00009370"/>
    </source>
</evidence>
<comment type="subcellular location">
    <subcellularLocation>
        <location evidence="1">Cell membrane</location>
        <topology evidence="1">Single-pass type II membrane protein</topology>
    </subcellularLocation>
    <subcellularLocation>
        <location evidence="4">Membrane</location>
        <topology evidence="4">Single-pass type II membrane protein</topology>
    </subcellularLocation>
</comment>
<comment type="catalytic activity">
    <reaction evidence="4">
        <text>Cleavage of hydrophobic, N-terminal signal or leader sequences from secreted and periplasmic proteins.</text>
        <dbReference type="EC" id="3.4.21.89"/>
    </reaction>
</comment>
<dbReference type="AlphaFoldDB" id="A0A8J7HDE5"/>
<dbReference type="PRINTS" id="PR00727">
    <property type="entry name" value="LEADERPTASE"/>
</dbReference>
<dbReference type="PANTHER" id="PTHR43390:SF1">
    <property type="entry name" value="CHLOROPLAST PROCESSING PEPTIDASE"/>
    <property type="match status" value="1"/>
</dbReference>
<dbReference type="InterPro" id="IPR036286">
    <property type="entry name" value="LexA/Signal_pep-like_sf"/>
</dbReference>
<dbReference type="EMBL" id="JAEAGR010000005">
    <property type="protein sequence ID" value="MBH1940669.1"/>
    <property type="molecule type" value="Genomic_DNA"/>
</dbReference>
<sequence>MNNKVIKEIISWLIVMVVALGLAILLNKFVLYKVSPPTGSMENTIMIGDKVYTYRLAYLFHKPERGDIVVFSHEAEDDEEIEYIKRIIGLPGEKIEGKDGLVYIDDEPLEENYVTAMLDSDFGPYTIPEDSYFMMGDNRGISLDARDWTNKYVNRENIHGKAILKYPDFKFLY</sequence>
<dbReference type="GO" id="GO:0005886">
    <property type="term" value="C:plasma membrane"/>
    <property type="evidence" value="ECO:0007669"/>
    <property type="project" value="UniProtKB-SubCell"/>
</dbReference>
<evidence type="ECO:0000313" key="7">
    <source>
        <dbReference type="Proteomes" id="UP000623269"/>
    </source>
</evidence>
<dbReference type="InterPro" id="IPR019533">
    <property type="entry name" value="Peptidase_S26"/>
</dbReference>
<evidence type="ECO:0000256" key="4">
    <source>
        <dbReference type="RuleBase" id="RU362042"/>
    </source>
</evidence>
<keyword evidence="4" id="KW-0812">Transmembrane</keyword>
<evidence type="ECO:0000256" key="1">
    <source>
        <dbReference type="ARBA" id="ARBA00004401"/>
    </source>
</evidence>
<organism evidence="6 7">
    <name type="scientific">Mobilitalea sibirica</name>
    <dbReference type="NCBI Taxonomy" id="1462919"/>
    <lineage>
        <taxon>Bacteria</taxon>
        <taxon>Bacillati</taxon>
        <taxon>Bacillota</taxon>
        <taxon>Clostridia</taxon>
        <taxon>Lachnospirales</taxon>
        <taxon>Lachnospiraceae</taxon>
        <taxon>Mobilitalea</taxon>
    </lineage>
</organism>
<keyword evidence="4" id="KW-1133">Transmembrane helix</keyword>
<protein>
    <recommendedName>
        <fullName evidence="4">Signal peptidase I</fullName>
        <ecNumber evidence="4">3.4.21.89</ecNumber>
    </recommendedName>
</protein>
<dbReference type="CDD" id="cd06530">
    <property type="entry name" value="S26_SPase_I"/>
    <property type="match status" value="1"/>
</dbReference>
<comment type="similarity">
    <text evidence="2 4">Belongs to the peptidase S26 family.</text>
</comment>